<evidence type="ECO:0000313" key="3">
    <source>
        <dbReference type="Proteomes" id="UP000595140"/>
    </source>
</evidence>
<evidence type="ECO:0000313" key="2">
    <source>
        <dbReference type="EMBL" id="VFR00085.1"/>
    </source>
</evidence>
<evidence type="ECO:0008006" key="4">
    <source>
        <dbReference type="Google" id="ProtNLM"/>
    </source>
</evidence>
<feature type="chain" id="PRO_5019855276" description="Dirigent protein" evidence="1">
    <location>
        <begin position="27"/>
        <end position="67"/>
    </location>
</feature>
<sequence>MDAQHMFLEFLFVFLFCKLLSCQASAFEDWPPFQPNLITYQDFSGSNGGRILTGTPLMVAAVLQSRN</sequence>
<protein>
    <recommendedName>
        <fullName evidence="4">Dirigent protein</fullName>
    </recommendedName>
</protein>
<organism evidence="2 3">
    <name type="scientific">Cuscuta campestris</name>
    <dbReference type="NCBI Taxonomy" id="132261"/>
    <lineage>
        <taxon>Eukaryota</taxon>
        <taxon>Viridiplantae</taxon>
        <taxon>Streptophyta</taxon>
        <taxon>Embryophyta</taxon>
        <taxon>Tracheophyta</taxon>
        <taxon>Spermatophyta</taxon>
        <taxon>Magnoliopsida</taxon>
        <taxon>eudicotyledons</taxon>
        <taxon>Gunneridae</taxon>
        <taxon>Pentapetalae</taxon>
        <taxon>asterids</taxon>
        <taxon>lamiids</taxon>
        <taxon>Solanales</taxon>
        <taxon>Convolvulaceae</taxon>
        <taxon>Cuscuteae</taxon>
        <taxon>Cuscuta</taxon>
        <taxon>Cuscuta subgen. Grammica</taxon>
        <taxon>Cuscuta sect. Cleistogrammica</taxon>
    </lineage>
</organism>
<dbReference type="AlphaFoldDB" id="A0A484NJU1"/>
<evidence type="ECO:0000256" key="1">
    <source>
        <dbReference type="SAM" id="SignalP"/>
    </source>
</evidence>
<gene>
    <name evidence="2" type="ORF">CCAM_LOCUS41860</name>
</gene>
<proteinExistence type="predicted"/>
<accession>A0A484NJU1</accession>
<keyword evidence="3" id="KW-1185">Reference proteome</keyword>
<keyword evidence="1" id="KW-0732">Signal</keyword>
<dbReference type="EMBL" id="OOIL02006674">
    <property type="protein sequence ID" value="VFR00085.1"/>
    <property type="molecule type" value="Genomic_DNA"/>
</dbReference>
<feature type="signal peptide" evidence="1">
    <location>
        <begin position="1"/>
        <end position="26"/>
    </location>
</feature>
<name>A0A484NJU1_9ASTE</name>
<reference evidence="2 3" key="1">
    <citation type="submission" date="2018-04" db="EMBL/GenBank/DDBJ databases">
        <authorList>
            <person name="Vogel A."/>
        </authorList>
    </citation>
    <scope>NUCLEOTIDE SEQUENCE [LARGE SCALE GENOMIC DNA]</scope>
</reference>
<dbReference type="Proteomes" id="UP000595140">
    <property type="component" value="Unassembled WGS sequence"/>
</dbReference>